<dbReference type="SUPFAM" id="SSF53649">
    <property type="entry name" value="Alkaline phosphatase-like"/>
    <property type="match status" value="1"/>
</dbReference>
<dbReference type="PROSITE" id="PS51257">
    <property type="entry name" value="PROKAR_LIPOPROTEIN"/>
    <property type="match status" value="1"/>
</dbReference>
<dbReference type="Gene3D" id="3.40.720.10">
    <property type="entry name" value="Alkaline Phosphatase, subunit A"/>
    <property type="match status" value="1"/>
</dbReference>
<accession>A0A7W6A364</accession>
<feature type="signal peptide" evidence="1">
    <location>
        <begin position="1"/>
        <end position="18"/>
    </location>
</feature>
<evidence type="ECO:0000256" key="1">
    <source>
        <dbReference type="SAM" id="SignalP"/>
    </source>
</evidence>
<dbReference type="RefSeq" id="WP_183194965.1">
    <property type="nucleotide sequence ID" value="NZ_JACIDA010000001.1"/>
</dbReference>
<dbReference type="GO" id="GO:0016787">
    <property type="term" value="F:hydrolase activity"/>
    <property type="evidence" value="ECO:0007669"/>
    <property type="project" value="UniProtKB-ARBA"/>
</dbReference>
<dbReference type="CDD" id="cd16018">
    <property type="entry name" value="Enpp"/>
    <property type="match status" value="1"/>
</dbReference>
<keyword evidence="1" id="KW-0732">Signal</keyword>
<gene>
    <name evidence="2" type="ORF">GGR11_000219</name>
</gene>
<name>A0A7W6A364_9CAUL</name>
<dbReference type="PANTHER" id="PTHR10151">
    <property type="entry name" value="ECTONUCLEOTIDE PYROPHOSPHATASE/PHOSPHODIESTERASE"/>
    <property type="match status" value="1"/>
</dbReference>
<evidence type="ECO:0000313" key="3">
    <source>
        <dbReference type="Proteomes" id="UP000532936"/>
    </source>
</evidence>
<dbReference type="EMBL" id="JACIDA010000001">
    <property type="protein sequence ID" value="MBB3870705.1"/>
    <property type="molecule type" value="Genomic_DNA"/>
</dbReference>
<organism evidence="2 3">
    <name type="scientific">Brevundimonas mediterranea</name>
    <dbReference type="NCBI Taxonomy" id="74329"/>
    <lineage>
        <taxon>Bacteria</taxon>
        <taxon>Pseudomonadati</taxon>
        <taxon>Pseudomonadota</taxon>
        <taxon>Alphaproteobacteria</taxon>
        <taxon>Caulobacterales</taxon>
        <taxon>Caulobacteraceae</taxon>
        <taxon>Brevundimonas</taxon>
    </lineage>
</organism>
<dbReference type="InterPro" id="IPR017850">
    <property type="entry name" value="Alkaline_phosphatase_core_sf"/>
</dbReference>
<dbReference type="InterPro" id="IPR002591">
    <property type="entry name" value="Phosphodiest/P_Trfase"/>
</dbReference>
<dbReference type="Proteomes" id="UP000532936">
    <property type="component" value="Unassembled WGS sequence"/>
</dbReference>
<protein>
    <submittedName>
        <fullName evidence="2">Putative AlkP superfamily pyrophosphatase or phosphodiesterase</fullName>
    </submittedName>
</protein>
<evidence type="ECO:0000313" key="2">
    <source>
        <dbReference type="EMBL" id="MBB3870705.1"/>
    </source>
</evidence>
<reference evidence="2 3" key="1">
    <citation type="submission" date="2020-08" db="EMBL/GenBank/DDBJ databases">
        <title>Genomic Encyclopedia of Type Strains, Phase IV (KMG-IV): sequencing the most valuable type-strain genomes for metagenomic binning, comparative biology and taxonomic classification.</title>
        <authorList>
            <person name="Goeker M."/>
        </authorList>
    </citation>
    <scope>NUCLEOTIDE SEQUENCE [LARGE SCALE GENOMIC DNA]</scope>
    <source>
        <strain evidence="2 3">DSM 14878</strain>
    </source>
</reference>
<feature type="chain" id="PRO_5030508425" evidence="1">
    <location>
        <begin position="19"/>
        <end position="418"/>
    </location>
</feature>
<comment type="caution">
    <text evidence="2">The sequence shown here is derived from an EMBL/GenBank/DDBJ whole genome shotgun (WGS) entry which is preliminary data.</text>
</comment>
<dbReference type="PANTHER" id="PTHR10151:SF120">
    <property type="entry name" value="BIS(5'-ADENOSYL)-TRIPHOSPHATASE"/>
    <property type="match status" value="1"/>
</dbReference>
<proteinExistence type="predicted"/>
<sequence>MSRFLTPALALAATLAVASCAGTPASTAPVAQSPVVSTVATQVDRPDRVILISIDGFRPDYLGQGATPVLDGLVAGGAFGPMRPSFPSVTFPNHYTLVTGLHPDHHGVVSNRFTDAELGVFTMASKESGFWDQAEPIWVTAEKAGVRTGTMFWPGSEVEIHGVRPSRWAPFDKSMSGDARVDRVLSWLDLPADQRPKFETLYFDIVDTAGHHYGPDAVETRAAVASVDASIGRLIEGLKARGVYDRALLVLVSDHGMAATSPDRVVWIDDIIDPALLQIGYGGAVLTADPAPGRAAEVQQKLVGRHPHMECWNKADVPARLVYGSNPRVAQVVCLVETGWLTATRDRPVTQPGGAHGYDNQAPEMQALFIAHGPGVIPGRRLTDLDSVDVQPFLARMLGVIAPQGDGRAEDTLPITTR</sequence>
<dbReference type="Gene3D" id="3.30.1360.180">
    <property type="match status" value="1"/>
</dbReference>
<dbReference type="AlphaFoldDB" id="A0A7W6A364"/>
<dbReference type="Pfam" id="PF01663">
    <property type="entry name" value="Phosphodiest"/>
    <property type="match status" value="1"/>
</dbReference>